<dbReference type="GO" id="GO:0006890">
    <property type="term" value="P:retrograde vesicle-mediated transport, Golgi to endoplasmic reticulum"/>
    <property type="evidence" value="ECO:0007669"/>
    <property type="project" value="InterPro"/>
</dbReference>
<dbReference type="PANTHER" id="PTHR13520">
    <property type="entry name" value="RAD50-INTERACTING PROTEIN 1 RINT-1"/>
    <property type="match status" value="1"/>
</dbReference>
<proteinExistence type="predicted"/>
<dbReference type="AlphaFoldDB" id="A0A0J8B0W9"/>
<dbReference type="Gramene" id="KMS93532">
    <property type="protein sequence ID" value="KMS93532"/>
    <property type="gene ID" value="BVRB_030530"/>
</dbReference>
<dbReference type="GO" id="GO:0060628">
    <property type="term" value="P:regulation of ER to Golgi vesicle-mediated transport"/>
    <property type="evidence" value="ECO:0007669"/>
    <property type="project" value="TreeGrafter"/>
</dbReference>
<gene>
    <name evidence="1" type="ORF">BVRB_030530</name>
</gene>
<keyword evidence="2" id="KW-1185">Reference proteome</keyword>
<dbReference type="GO" id="GO:0006888">
    <property type="term" value="P:endoplasmic reticulum to Golgi vesicle-mediated transport"/>
    <property type="evidence" value="ECO:0007669"/>
    <property type="project" value="InterPro"/>
</dbReference>
<dbReference type="OrthoDB" id="2189254at2759"/>
<evidence type="ECO:0000313" key="1">
    <source>
        <dbReference type="EMBL" id="KMS93532.1"/>
    </source>
</evidence>
<name>A0A0J8B0W9_BETVV</name>
<protein>
    <submittedName>
        <fullName evidence="1">Uncharacterized protein</fullName>
    </submittedName>
</protein>
<feature type="non-terminal residue" evidence="1">
    <location>
        <position position="1"/>
    </location>
</feature>
<sequence length="254" mass="28496">GCLHREIVGSCKKEASNLLDKLTTDDDMSLFRHCVKHVLSFTPSIAEILSESPMQSVFLAIERDAANAQLEFIFDGLPSPWEPLDSSMQSVITTNSADVFLSMLFQITEKIIKKVPILADRLKFVQLQQSLISTYIGRCESLLSLRLADINHGGIRTSMVASTNWSAFIGIINSLDSVRSVLEEWNDQIVYVELQYFRDHHGFANRETLTSADLLKDPEFENSVNASFFSEECKRSSALVAEFIDLLVQVVLKA</sequence>
<dbReference type="GO" id="GO:0070939">
    <property type="term" value="C:Dsl1/NZR complex"/>
    <property type="evidence" value="ECO:0007669"/>
    <property type="project" value="InterPro"/>
</dbReference>
<accession>A0A0J8B0W9</accession>
<dbReference type="Pfam" id="PF04437">
    <property type="entry name" value="RINT1_TIP1"/>
    <property type="match status" value="1"/>
</dbReference>
<feature type="non-terminal residue" evidence="1">
    <location>
        <position position="254"/>
    </location>
</feature>
<dbReference type="EMBL" id="KQ101732">
    <property type="protein sequence ID" value="KMS93532.1"/>
    <property type="molecule type" value="Genomic_DNA"/>
</dbReference>
<reference evidence="1 2" key="1">
    <citation type="journal article" date="2014" name="Nature">
        <title>The genome of the recently domesticated crop plant sugar beet (Beta vulgaris).</title>
        <authorList>
            <person name="Dohm J.C."/>
            <person name="Minoche A.E."/>
            <person name="Holtgrawe D."/>
            <person name="Capella-Gutierrez S."/>
            <person name="Zakrzewski F."/>
            <person name="Tafer H."/>
            <person name="Rupp O."/>
            <person name="Sorensen T.R."/>
            <person name="Stracke R."/>
            <person name="Reinhardt R."/>
            <person name="Goesmann A."/>
            <person name="Kraft T."/>
            <person name="Schulz B."/>
            <person name="Stadler P.F."/>
            <person name="Schmidt T."/>
            <person name="Gabaldon T."/>
            <person name="Lehrach H."/>
            <person name="Weisshaar B."/>
            <person name="Himmelbauer H."/>
        </authorList>
    </citation>
    <scope>NUCLEOTIDE SEQUENCE [LARGE SCALE GENOMIC DNA]</scope>
    <source>
        <tissue evidence="1">Taproot</tissue>
    </source>
</reference>
<dbReference type="InterPro" id="IPR007528">
    <property type="entry name" value="RINT1_Tip20"/>
</dbReference>
<dbReference type="Proteomes" id="UP000035740">
    <property type="component" value="Unassembled WGS sequence"/>
</dbReference>
<dbReference type="PANTHER" id="PTHR13520:SF0">
    <property type="entry name" value="RAD50-INTERACTING PROTEIN 1"/>
    <property type="match status" value="1"/>
</dbReference>
<organism evidence="1 2">
    <name type="scientific">Beta vulgaris subsp. vulgaris</name>
    <name type="common">Beet</name>
    <dbReference type="NCBI Taxonomy" id="3555"/>
    <lineage>
        <taxon>Eukaryota</taxon>
        <taxon>Viridiplantae</taxon>
        <taxon>Streptophyta</taxon>
        <taxon>Embryophyta</taxon>
        <taxon>Tracheophyta</taxon>
        <taxon>Spermatophyta</taxon>
        <taxon>Magnoliopsida</taxon>
        <taxon>eudicotyledons</taxon>
        <taxon>Gunneridae</taxon>
        <taxon>Pentapetalae</taxon>
        <taxon>Caryophyllales</taxon>
        <taxon>Chenopodiaceae</taxon>
        <taxon>Betoideae</taxon>
        <taxon>Beta</taxon>
    </lineage>
</organism>
<evidence type="ECO:0000313" key="2">
    <source>
        <dbReference type="Proteomes" id="UP000035740"/>
    </source>
</evidence>